<reference evidence="1" key="1">
    <citation type="submission" date="2020-09" db="EMBL/GenBank/DDBJ databases">
        <title>Genome-Enabled Discovery of Anthraquinone Biosynthesis in Senna tora.</title>
        <authorList>
            <person name="Kang S.-H."/>
            <person name="Pandey R.P."/>
            <person name="Lee C.-M."/>
            <person name="Sim J.-S."/>
            <person name="Jeong J.-T."/>
            <person name="Choi B.-S."/>
            <person name="Jung M."/>
            <person name="Ginzburg D."/>
            <person name="Zhao K."/>
            <person name="Won S.Y."/>
            <person name="Oh T.-J."/>
            <person name="Yu Y."/>
            <person name="Kim N.-H."/>
            <person name="Lee O.R."/>
            <person name="Lee T.-H."/>
            <person name="Bashyal P."/>
            <person name="Kim T.-S."/>
            <person name="Lee W.-H."/>
            <person name="Kawkins C."/>
            <person name="Kim C.-K."/>
            <person name="Kim J.S."/>
            <person name="Ahn B.O."/>
            <person name="Rhee S.Y."/>
            <person name="Sohng J.K."/>
        </authorList>
    </citation>
    <scope>NUCLEOTIDE SEQUENCE</scope>
    <source>
        <tissue evidence="1">Leaf</tissue>
    </source>
</reference>
<name>A0A834SYX3_9FABA</name>
<sequence>MKKQLVPPVEVIGQNYVVEYEAEEQRNGETTVLEEHGGDEIGMPKIFGRWMTVTRTNRIKNQVFKRQDFGGNQLKVKHSKEGKTLTNANHNSSFGILQNIGEDSEHVTSLGNNEVVLVGWTTDPTEPLVSNSIDGKRAIMDRADWRPMKVKQGVTNGKQINLGKGAIGPSNTQQFNNLMFNYSGVSGGSFNRSGLRDVGLSSVHRVVANDPTGGSHTNPIGKKDRIESVILNYSSGGRGGQSRKCYKLHATSIIAAHPLALGVVLHLRSADLQELQMRKRGLLAKEQKRKGLEMEALYMKYPTSFSALHIWWRCK</sequence>
<evidence type="ECO:0000313" key="2">
    <source>
        <dbReference type="Proteomes" id="UP000634136"/>
    </source>
</evidence>
<dbReference type="Proteomes" id="UP000634136">
    <property type="component" value="Unassembled WGS sequence"/>
</dbReference>
<proteinExistence type="predicted"/>
<comment type="caution">
    <text evidence="1">The sequence shown here is derived from an EMBL/GenBank/DDBJ whole genome shotgun (WGS) entry which is preliminary data.</text>
</comment>
<accession>A0A834SYX3</accession>
<dbReference type="AlphaFoldDB" id="A0A834SYX3"/>
<keyword evidence="2" id="KW-1185">Reference proteome</keyword>
<organism evidence="1 2">
    <name type="scientific">Senna tora</name>
    <dbReference type="NCBI Taxonomy" id="362788"/>
    <lineage>
        <taxon>Eukaryota</taxon>
        <taxon>Viridiplantae</taxon>
        <taxon>Streptophyta</taxon>
        <taxon>Embryophyta</taxon>
        <taxon>Tracheophyta</taxon>
        <taxon>Spermatophyta</taxon>
        <taxon>Magnoliopsida</taxon>
        <taxon>eudicotyledons</taxon>
        <taxon>Gunneridae</taxon>
        <taxon>Pentapetalae</taxon>
        <taxon>rosids</taxon>
        <taxon>fabids</taxon>
        <taxon>Fabales</taxon>
        <taxon>Fabaceae</taxon>
        <taxon>Caesalpinioideae</taxon>
        <taxon>Cassia clade</taxon>
        <taxon>Senna</taxon>
    </lineage>
</organism>
<protein>
    <submittedName>
        <fullName evidence="1">Uncharacterized protein</fullName>
    </submittedName>
</protein>
<gene>
    <name evidence="1" type="ORF">G2W53_033254</name>
</gene>
<evidence type="ECO:0000313" key="1">
    <source>
        <dbReference type="EMBL" id="KAF7812278.1"/>
    </source>
</evidence>
<dbReference type="EMBL" id="JAAIUW010000010">
    <property type="protein sequence ID" value="KAF7812278.1"/>
    <property type="molecule type" value="Genomic_DNA"/>
</dbReference>